<evidence type="ECO:0008006" key="4">
    <source>
        <dbReference type="Google" id="ProtNLM"/>
    </source>
</evidence>
<reference evidence="2 3" key="1">
    <citation type="submission" date="2017-04" db="EMBL/GenBank/DDBJ databases">
        <title>Draft Aigarchaeota genome from a New Zealand hot spring.</title>
        <authorList>
            <person name="Reysenbach A.-L."/>
            <person name="Donaho J.A."/>
            <person name="Gerhart J."/>
            <person name="Kelley J.F."/>
            <person name="Kouba K."/>
            <person name="Podar M."/>
            <person name="Stott M."/>
        </authorList>
    </citation>
    <scope>NUCLEOTIDE SEQUENCE [LARGE SCALE GENOMIC DNA]</scope>
    <source>
        <strain evidence="2">NZ13_MG1</strain>
    </source>
</reference>
<dbReference type="EMBL" id="NDWU01000008">
    <property type="protein sequence ID" value="PUA32632.1"/>
    <property type="molecule type" value="Genomic_DNA"/>
</dbReference>
<proteinExistence type="predicted"/>
<accession>A0A2R7Y6X3</accession>
<name>A0A2R7Y6X3_9ARCH</name>
<evidence type="ECO:0000256" key="1">
    <source>
        <dbReference type="SAM" id="Phobius"/>
    </source>
</evidence>
<sequence length="748" mass="82521">MNAGTMWLFLLAIFAFATLNVPAFPQIVKEVFEGSIYRQSGDIHPGGNGEVDLALTNVYGRDVYVYGIELFVEATGYVGSLSLDRPVRLGVNETKSGLWVPVSLPPMAPTGNVRAYAHVRTSIGDEPNVFTVTVHDVCCIQSLPYRSFKLEVRDYTGGSAVPYTTVTMKSYSTGMTYTYSSESGVVNVDRLHDDYYEVTVWYRSPYDGRLVNVHSPAPYSLYELASSGMIKTKVFDVQLKARDISGRPLNATAYLGNVEQRLDNGFAVFRNVPYGRYNVSIEHRGVEVFRGNVTVTSPVPPLMVGAYINATAAVGDIILDLRDADGRRTLMEFSARISGMGIHEEKLGRERLCFYALPKGEYDVSVYAYNRYLGKNVTVGHYRVRIPENHGENLLNLSVFDGMIVFKDYSGDAMDIKKAYIEGKEWKVTKGILELPDATEGEYRIEAYWMGIGVFDGAVALTKERRVAEVRLKVYDVAFRLKTMDGSPLSSGTVVVSGDGFEYGARSNVDGGVASFQDMPEAPYNLTVTLWDRKVFSAKVYVRQGEYDITVDAYDVRVRVADQYGKPVEAVEVTLGKTRAVTDKTGVAMLGQVPSGRHQLRATYRGFTLVEREVAVMDKDMYLAVPLYSLRVTVLNELGSPLDADVELSRGFLLVDKKYGSLAEFHNLPEGRYTLKAYRGSKGVEQQISVPGSGDVRVKLPVVAELGGVALGMDDLCTMALPMMAAAVIAGAILTASRLSKKVRKCDH</sequence>
<keyword evidence="1" id="KW-1133">Transmembrane helix</keyword>
<comment type="caution">
    <text evidence="2">The sequence shown here is derived from an EMBL/GenBank/DDBJ whole genome shotgun (WGS) entry which is preliminary data.</text>
</comment>
<protein>
    <recommendedName>
        <fullName evidence="4">Carboxypeptidase regulatory-like domain-containing protein</fullName>
    </recommendedName>
</protein>
<dbReference type="InterPro" id="IPR013784">
    <property type="entry name" value="Carb-bd-like_fold"/>
</dbReference>
<keyword evidence="1" id="KW-0812">Transmembrane</keyword>
<dbReference type="Pfam" id="PF13620">
    <property type="entry name" value="CarboxypepD_reg"/>
    <property type="match status" value="1"/>
</dbReference>
<evidence type="ECO:0000313" key="2">
    <source>
        <dbReference type="EMBL" id="PUA32632.1"/>
    </source>
</evidence>
<evidence type="ECO:0000313" key="3">
    <source>
        <dbReference type="Proteomes" id="UP000244066"/>
    </source>
</evidence>
<dbReference type="AlphaFoldDB" id="A0A2R7Y6X3"/>
<feature type="transmembrane region" description="Helical" evidence="1">
    <location>
        <begin position="719"/>
        <end position="739"/>
    </location>
</feature>
<organism evidence="2 3">
    <name type="scientific">Candidatus Terraquivivens tikiterensis</name>
    <dbReference type="NCBI Taxonomy" id="1980982"/>
    <lineage>
        <taxon>Archaea</taxon>
        <taxon>Nitrososphaerota</taxon>
        <taxon>Candidatus Wolframiiraptoraceae</taxon>
        <taxon>Candidatus Terraquivivens</taxon>
    </lineage>
</organism>
<dbReference type="Proteomes" id="UP000244066">
    <property type="component" value="Unassembled WGS sequence"/>
</dbReference>
<dbReference type="GO" id="GO:0030246">
    <property type="term" value="F:carbohydrate binding"/>
    <property type="evidence" value="ECO:0007669"/>
    <property type="project" value="InterPro"/>
</dbReference>
<dbReference type="SUPFAM" id="SSF49452">
    <property type="entry name" value="Starch-binding domain-like"/>
    <property type="match status" value="1"/>
</dbReference>
<gene>
    <name evidence="2" type="ORF">B9J98_04050</name>
</gene>
<keyword evidence="1" id="KW-0472">Membrane</keyword>